<evidence type="ECO:0000256" key="1">
    <source>
        <dbReference type="SAM" id="SignalP"/>
    </source>
</evidence>
<feature type="signal peptide" evidence="1">
    <location>
        <begin position="1"/>
        <end position="19"/>
    </location>
</feature>
<dbReference type="SUPFAM" id="SSF53167">
    <property type="entry name" value="Purine and uridine phosphorylases"/>
    <property type="match status" value="1"/>
</dbReference>
<keyword evidence="3" id="KW-1185">Reference proteome</keyword>
<dbReference type="Gramene" id="QL12p023233:mrna">
    <property type="protein sequence ID" value="QL12p023233:mrna"/>
    <property type="gene ID" value="QL12p023233"/>
</dbReference>
<evidence type="ECO:0000313" key="2">
    <source>
        <dbReference type="EnsemblPlants" id="QL12p023233:mrna"/>
    </source>
</evidence>
<dbReference type="Proteomes" id="UP000594261">
    <property type="component" value="Chromosome 12"/>
</dbReference>
<dbReference type="GO" id="GO:0003824">
    <property type="term" value="F:catalytic activity"/>
    <property type="evidence" value="ECO:0007669"/>
    <property type="project" value="InterPro"/>
</dbReference>
<dbReference type="PANTHER" id="PTHR21234:SF19">
    <property type="entry name" value="BARK STORAGE PROTEIN B-LIKE"/>
    <property type="match status" value="1"/>
</dbReference>
<organism evidence="2 3">
    <name type="scientific">Quercus lobata</name>
    <name type="common">Valley oak</name>
    <dbReference type="NCBI Taxonomy" id="97700"/>
    <lineage>
        <taxon>Eukaryota</taxon>
        <taxon>Viridiplantae</taxon>
        <taxon>Streptophyta</taxon>
        <taxon>Embryophyta</taxon>
        <taxon>Tracheophyta</taxon>
        <taxon>Spermatophyta</taxon>
        <taxon>Magnoliopsida</taxon>
        <taxon>eudicotyledons</taxon>
        <taxon>Gunneridae</taxon>
        <taxon>Pentapetalae</taxon>
        <taxon>rosids</taxon>
        <taxon>fabids</taxon>
        <taxon>Fagales</taxon>
        <taxon>Fagaceae</taxon>
        <taxon>Quercus</taxon>
    </lineage>
</organism>
<sequence length="243" mass="27117">MVALRVSCVFLSVLMLLNAQGNGSLTAQIQKMIPKANKDGPYLGLVIPNLFELYPLLQSPNNTSNNRTIDIAGITTQLLLSFFNVERVVHYGVVGTVNPSINRGDVTIAEYWGHTALWSWQRYGQGPEDVLPLKSNGDYTREFGYLNFADYTVNVTDGSSYDNLLNNIWFQPEEVFPIDGTPEEREHAFWVSVDPLYFEISKQLEGLVLEGCINSTTCLSETPKVTIVQIGTSTSIFLSNFAY</sequence>
<keyword evidence="1" id="KW-0732">Signal</keyword>
<dbReference type="Gene3D" id="3.40.50.1580">
    <property type="entry name" value="Nucleoside phosphorylase domain"/>
    <property type="match status" value="1"/>
</dbReference>
<evidence type="ECO:0008006" key="4">
    <source>
        <dbReference type="Google" id="ProtNLM"/>
    </source>
</evidence>
<dbReference type="InParanoid" id="A0A7N2N475"/>
<proteinExistence type="predicted"/>
<dbReference type="EMBL" id="LRBV02000012">
    <property type="status" value="NOT_ANNOTATED_CDS"/>
    <property type="molecule type" value="Genomic_DNA"/>
</dbReference>
<protein>
    <recommendedName>
        <fullName evidence="4">Nucleoside phosphorylase domain-containing protein</fullName>
    </recommendedName>
</protein>
<dbReference type="PANTHER" id="PTHR21234">
    <property type="entry name" value="PURINE NUCLEOSIDE PHOSPHORYLASE"/>
    <property type="match status" value="1"/>
</dbReference>
<dbReference type="EnsemblPlants" id="QL12p023233:mrna">
    <property type="protein sequence ID" value="QL12p023233:mrna"/>
    <property type="gene ID" value="QL12p023233"/>
</dbReference>
<accession>A0A7N2N475</accession>
<feature type="chain" id="PRO_5029873136" description="Nucleoside phosphorylase domain-containing protein" evidence="1">
    <location>
        <begin position="20"/>
        <end position="243"/>
    </location>
</feature>
<dbReference type="AlphaFoldDB" id="A0A7N2N475"/>
<dbReference type="GO" id="GO:0009116">
    <property type="term" value="P:nucleoside metabolic process"/>
    <property type="evidence" value="ECO:0007669"/>
    <property type="project" value="InterPro"/>
</dbReference>
<reference evidence="2" key="2">
    <citation type="submission" date="2021-01" db="UniProtKB">
        <authorList>
            <consortium name="EnsemblPlants"/>
        </authorList>
    </citation>
    <scope>IDENTIFICATION</scope>
</reference>
<reference evidence="2 3" key="1">
    <citation type="journal article" date="2016" name="G3 (Bethesda)">
        <title>First Draft Assembly and Annotation of the Genome of a California Endemic Oak Quercus lobata Nee (Fagaceae).</title>
        <authorList>
            <person name="Sork V.L."/>
            <person name="Fitz-Gibbon S.T."/>
            <person name="Puiu D."/>
            <person name="Crepeau M."/>
            <person name="Gugger P.F."/>
            <person name="Sherman R."/>
            <person name="Stevens K."/>
            <person name="Langley C.H."/>
            <person name="Pellegrini M."/>
            <person name="Salzberg S.L."/>
        </authorList>
    </citation>
    <scope>NUCLEOTIDE SEQUENCE [LARGE SCALE GENOMIC DNA]</scope>
    <source>
        <strain evidence="2 3">cv. SW786</strain>
    </source>
</reference>
<dbReference type="InterPro" id="IPR035994">
    <property type="entry name" value="Nucleoside_phosphorylase_sf"/>
</dbReference>
<evidence type="ECO:0000313" key="3">
    <source>
        <dbReference type="Proteomes" id="UP000594261"/>
    </source>
</evidence>
<name>A0A7N2N475_QUELO</name>